<evidence type="ECO:0000313" key="1">
    <source>
        <dbReference type="EMBL" id="EUC42446.1"/>
    </source>
</evidence>
<keyword evidence="2" id="KW-1185">Reference proteome</keyword>
<gene>
    <name evidence="1" type="ORF">COCMIDRAFT_103515</name>
</gene>
<dbReference type="KEGG" id="bor:COCMIDRAFT_103515"/>
<proteinExistence type="predicted"/>
<organism evidence="1 2">
    <name type="scientific">Bipolaris oryzae ATCC 44560</name>
    <dbReference type="NCBI Taxonomy" id="930090"/>
    <lineage>
        <taxon>Eukaryota</taxon>
        <taxon>Fungi</taxon>
        <taxon>Dikarya</taxon>
        <taxon>Ascomycota</taxon>
        <taxon>Pezizomycotina</taxon>
        <taxon>Dothideomycetes</taxon>
        <taxon>Pleosporomycetidae</taxon>
        <taxon>Pleosporales</taxon>
        <taxon>Pleosporineae</taxon>
        <taxon>Pleosporaceae</taxon>
        <taxon>Bipolaris</taxon>
    </lineage>
</organism>
<sequence length="71" mass="7982">MAAQWLDDVSGVDKALLAPAIRPSTNIQQARFAAIVCVCGRTIEKMAELRGRVRKRANVCWGKSRNKRSRR</sequence>
<dbReference type="Proteomes" id="UP000054032">
    <property type="component" value="Unassembled WGS sequence"/>
</dbReference>
<protein>
    <submittedName>
        <fullName evidence="1">Uncharacterized protein</fullName>
    </submittedName>
</protein>
<dbReference type="OrthoDB" id="3689759at2759"/>
<dbReference type="EMBL" id="KI964061">
    <property type="protein sequence ID" value="EUC42446.1"/>
    <property type="molecule type" value="Genomic_DNA"/>
</dbReference>
<dbReference type="HOGENOM" id="CLU_202715_0_0_1"/>
<reference evidence="1 2" key="1">
    <citation type="journal article" date="2013" name="PLoS Genet.">
        <title>Comparative genome structure, secondary metabolite, and effector coding capacity across Cochliobolus pathogens.</title>
        <authorList>
            <person name="Condon B.J."/>
            <person name="Leng Y."/>
            <person name="Wu D."/>
            <person name="Bushley K.E."/>
            <person name="Ohm R.A."/>
            <person name="Otillar R."/>
            <person name="Martin J."/>
            <person name="Schackwitz W."/>
            <person name="Grimwood J."/>
            <person name="MohdZainudin N."/>
            <person name="Xue C."/>
            <person name="Wang R."/>
            <person name="Manning V.A."/>
            <person name="Dhillon B."/>
            <person name="Tu Z.J."/>
            <person name="Steffenson B.J."/>
            <person name="Salamov A."/>
            <person name="Sun H."/>
            <person name="Lowry S."/>
            <person name="LaButti K."/>
            <person name="Han J."/>
            <person name="Copeland A."/>
            <person name="Lindquist E."/>
            <person name="Barry K."/>
            <person name="Schmutz J."/>
            <person name="Baker S.E."/>
            <person name="Ciuffetti L.M."/>
            <person name="Grigoriev I.V."/>
            <person name="Zhong S."/>
            <person name="Turgeon B.G."/>
        </authorList>
    </citation>
    <scope>NUCLEOTIDE SEQUENCE [LARGE SCALE GENOMIC DNA]</scope>
    <source>
        <strain evidence="1 2">ATCC 44560</strain>
    </source>
</reference>
<evidence type="ECO:0000313" key="2">
    <source>
        <dbReference type="Proteomes" id="UP000054032"/>
    </source>
</evidence>
<name>W6ZG16_COCMI</name>
<accession>W6ZG16</accession>
<dbReference type="GeneID" id="19118322"/>
<dbReference type="RefSeq" id="XP_007691045.1">
    <property type="nucleotide sequence ID" value="XM_007692855.1"/>
</dbReference>
<dbReference type="AlphaFoldDB" id="W6ZG16"/>